<dbReference type="PANTHER" id="PTHR13318:SF169">
    <property type="entry name" value="F-BOX AND LEUCINE-RICH REPEAT PROTEIN 9"/>
    <property type="match status" value="1"/>
</dbReference>
<dbReference type="CTD" id="55101"/>
<dbReference type="AlphaFoldDB" id="R4GEM5"/>
<accession>A0A8M1RED9</accession>
<evidence type="ECO:0000313" key="9">
    <source>
        <dbReference type="RefSeq" id="NP_001373217.1"/>
    </source>
</evidence>
<dbReference type="GeneID" id="100331141"/>
<dbReference type="PANTHER" id="PTHR13318">
    <property type="entry name" value="PARTNER OF PAIRED, ISOFORM B-RELATED"/>
    <property type="match status" value="1"/>
</dbReference>
<feature type="region of interest" description="Disordered" evidence="6">
    <location>
        <begin position="236"/>
        <end position="259"/>
    </location>
</feature>
<comment type="subunit">
    <text evidence="3">Interacts with incompletely assembled mitochondrial NADH:ubiquinone oxidoreductase complex (complex I).</text>
</comment>
<dbReference type="GlyGen" id="R4GEM5">
    <property type="glycosylation" value="2 sites"/>
</dbReference>
<dbReference type="FunFam" id="3.80.10.10:FF:000168">
    <property type="entry name" value="Distal membrane arm assembly complex 2"/>
    <property type="match status" value="1"/>
</dbReference>
<dbReference type="GeneTree" id="ENSGT00940000160500"/>
<comment type="function">
    <text evidence="2">Required for the assembly of the mitochondrial NADH:ubiquinone oxidoreductase complex (complex I). Involved in the assembly of the distal region of complex I.</text>
</comment>
<comment type="similarity">
    <text evidence="1">Belongs to the ATP synthase subunit s family.</text>
</comment>
<dbReference type="Proteomes" id="UP000000437">
    <property type="component" value="Chromosome 15"/>
</dbReference>
<dbReference type="Gene3D" id="3.80.10.10">
    <property type="entry name" value="Ribonuclease Inhibitor"/>
    <property type="match status" value="1"/>
</dbReference>
<dbReference type="GO" id="GO:0019005">
    <property type="term" value="C:SCF ubiquitin ligase complex"/>
    <property type="evidence" value="ECO:0000318"/>
    <property type="project" value="GO_Central"/>
</dbReference>
<proteinExistence type="inferred from homology"/>
<reference evidence="7 8" key="1">
    <citation type="journal article" date="2013" name="Nature">
        <title>The zebrafish reference genome sequence and its relationship to the human genome.</title>
        <authorList>
            <consortium name="Genome Reference Consortium Zebrafish"/>
            <person name="Howe K."/>
            <person name="Clark M.D."/>
            <person name="Torroja C.F."/>
            <person name="Torrance J."/>
            <person name="Berthelot C."/>
            <person name="Muffato M."/>
            <person name="Collins J.E."/>
            <person name="Humphray S."/>
            <person name="McLaren K."/>
            <person name="Matthews L."/>
            <person name="McLaren S."/>
            <person name="Sealy I."/>
            <person name="Caccamo M."/>
            <person name="Churcher C."/>
            <person name="Scott C."/>
            <person name="Barrett J.C."/>
            <person name="Koch R."/>
            <person name="Rauch G.J."/>
            <person name="White S."/>
            <person name="Chow W."/>
            <person name="Kilian B."/>
            <person name="Quintais L.T."/>
            <person name="Guerra-Assuncao J.A."/>
            <person name="Zhou Y."/>
            <person name="Gu Y."/>
            <person name="Yen J."/>
            <person name="Vogel J.H."/>
            <person name="Eyre T."/>
            <person name="Redmond S."/>
            <person name="Banerjee R."/>
            <person name="Chi J."/>
            <person name="Fu B."/>
            <person name="Langley E."/>
            <person name="Maguire S.F."/>
            <person name="Laird G.K."/>
            <person name="Lloyd D."/>
            <person name="Kenyon E."/>
            <person name="Donaldson S."/>
            <person name="Sehra H."/>
            <person name="Almeida-King J."/>
            <person name="Loveland J."/>
            <person name="Trevanion S."/>
            <person name="Jones M."/>
            <person name="Quail M."/>
            <person name="Willey D."/>
            <person name="Hunt A."/>
            <person name="Burton J."/>
            <person name="Sims S."/>
            <person name="McLay K."/>
            <person name="Plumb B."/>
            <person name="Davis J."/>
            <person name="Clee C."/>
            <person name="Oliver K."/>
            <person name="Clark R."/>
            <person name="Riddle C."/>
            <person name="Elliot D."/>
            <person name="Eliott D."/>
            <person name="Threadgold G."/>
            <person name="Harden G."/>
            <person name="Ware D."/>
            <person name="Begum S."/>
            <person name="Mortimore B."/>
            <person name="Mortimer B."/>
            <person name="Kerry G."/>
            <person name="Heath P."/>
            <person name="Phillimore B."/>
            <person name="Tracey A."/>
            <person name="Corby N."/>
            <person name="Dunn M."/>
            <person name="Johnson C."/>
            <person name="Wood J."/>
            <person name="Clark S."/>
            <person name="Pelan S."/>
            <person name="Griffiths G."/>
            <person name="Smith M."/>
            <person name="Glithero R."/>
            <person name="Howden P."/>
            <person name="Barker N."/>
            <person name="Lloyd C."/>
            <person name="Stevens C."/>
            <person name="Harley J."/>
            <person name="Holt K."/>
            <person name="Panagiotidis G."/>
            <person name="Lovell J."/>
            <person name="Beasley H."/>
            <person name="Henderson C."/>
            <person name="Gordon D."/>
            <person name="Auger K."/>
            <person name="Wright D."/>
            <person name="Collins J."/>
            <person name="Raisen C."/>
            <person name="Dyer L."/>
            <person name="Leung K."/>
            <person name="Robertson L."/>
            <person name="Ambridge K."/>
            <person name="Leongamornlert D."/>
            <person name="McGuire S."/>
            <person name="Gilderthorp R."/>
            <person name="Griffiths C."/>
            <person name="Manthravadi D."/>
            <person name="Nichol S."/>
            <person name="Barker G."/>
            <person name="Whitehead S."/>
            <person name="Kay M."/>
            <person name="Brown J."/>
            <person name="Murnane C."/>
            <person name="Gray E."/>
            <person name="Humphries M."/>
            <person name="Sycamore N."/>
            <person name="Barker D."/>
            <person name="Saunders D."/>
            <person name="Wallis J."/>
            <person name="Babbage A."/>
            <person name="Hammond S."/>
            <person name="Mashreghi-Mohammadi M."/>
            <person name="Barr L."/>
            <person name="Martin S."/>
            <person name="Wray P."/>
            <person name="Ellington A."/>
            <person name="Matthews N."/>
            <person name="Ellwood M."/>
            <person name="Woodmansey R."/>
            <person name="Clark G."/>
            <person name="Cooper J."/>
            <person name="Cooper J."/>
            <person name="Tromans A."/>
            <person name="Grafham D."/>
            <person name="Skuce C."/>
            <person name="Pandian R."/>
            <person name="Andrews R."/>
            <person name="Harrison E."/>
            <person name="Kimberley A."/>
            <person name="Garnett J."/>
            <person name="Fosker N."/>
            <person name="Hall R."/>
            <person name="Garner P."/>
            <person name="Kelly D."/>
            <person name="Bird C."/>
            <person name="Palmer S."/>
            <person name="Gehring I."/>
            <person name="Berger A."/>
            <person name="Dooley C.M."/>
            <person name="Ersan-Urun Z."/>
            <person name="Eser C."/>
            <person name="Geiger H."/>
            <person name="Geisler M."/>
            <person name="Karotki L."/>
            <person name="Kirn A."/>
            <person name="Konantz J."/>
            <person name="Konantz M."/>
            <person name="Oberlander M."/>
            <person name="Rudolph-Geiger S."/>
            <person name="Teucke M."/>
            <person name="Lanz C."/>
            <person name="Raddatz G."/>
            <person name="Osoegawa K."/>
            <person name="Zhu B."/>
            <person name="Rapp A."/>
            <person name="Widaa S."/>
            <person name="Langford C."/>
            <person name="Yang F."/>
            <person name="Schuster S.C."/>
            <person name="Carter N.P."/>
            <person name="Harrow J."/>
            <person name="Ning Z."/>
            <person name="Herrero J."/>
            <person name="Searle S.M."/>
            <person name="Enright A."/>
            <person name="Geisler R."/>
            <person name="Plasterk R.H."/>
            <person name="Lee C."/>
            <person name="Westerfield M."/>
            <person name="de Jong P.J."/>
            <person name="Zon L.I."/>
            <person name="Postlethwait J.H."/>
            <person name="Nusslein-Volhard C."/>
            <person name="Hubbard T.J."/>
            <person name="Roest Crollius H."/>
            <person name="Rogers J."/>
            <person name="Stemple D.L."/>
        </authorList>
    </citation>
    <scope>NUCLEOTIDE SEQUENCE [LARGE SCALE GENOMIC DNA]</scope>
    <source>
        <strain evidence="7 8">Tuebingen</strain>
    </source>
</reference>
<dbReference type="STRING" id="7955.ENSDARP00000126938"/>
<evidence type="ECO:0000256" key="2">
    <source>
        <dbReference type="ARBA" id="ARBA00057777"/>
    </source>
</evidence>
<dbReference type="AGR" id="ZFIN:ZDB-GENE-121214-335"/>
<evidence type="ECO:0000313" key="11">
    <source>
        <dbReference type="ZFIN" id="ZDB-GENE-121214-335"/>
    </source>
</evidence>
<name>R4GEM5_DANRE</name>
<evidence type="ECO:0000256" key="3">
    <source>
        <dbReference type="ARBA" id="ARBA00062608"/>
    </source>
</evidence>
<gene>
    <name evidence="9 11" type="primary">dmac2</name>
    <name evidence="9 10" type="synonym">si:ch1073-228b5.2</name>
</gene>
<dbReference type="ExpressionAtlas" id="R4GEM5">
    <property type="expression patterns" value="baseline and differential"/>
</dbReference>
<organism evidence="7">
    <name type="scientific">Danio rerio</name>
    <name type="common">Zebrafish</name>
    <name type="synonym">Brachydanio rerio</name>
    <dbReference type="NCBI Taxonomy" id="7955"/>
    <lineage>
        <taxon>Eukaryota</taxon>
        <taxon>Metazoa</taxon>
        <taxon>Chordata</taxon>
        <taxon>Craniata</taxon>
        <taxon>Vertebrata</taxon>
        <taxon>Euteleostomi</taxon>
        <taxon>Actinopterygii</taxon>
        <taxon>Neopterygii</taxon>
        <taxon>Teleostei</taxon>
        <taxon>Ostariophysi</taxon>
        <taxon>Cypriniformes</taxon>
        <taxon>Danionidae</taxon>
        <taxon>Danioninae</taxon>
        <taxon>Danio</taxon>
    </lineage>
</organism>
<dbReference type="EMBL" id="CU693501">
    <property type="status" value="NOT_ANNOTATED_CDS"/>
    <property type="molecule type" value="Genomic_DNA"/>
</dbReference>
<dbReference type="Ensembl" id="ENSDART00000152653.3">
    <property type="protein sequence ID" value="ENSDARP00000126938.1"/>
    <property type="gene ID" value="ENSDARG00000096597.3"/>
</dbReference>
<evidence type="ECO:0000313" key="7">
    <source>
        <dbReference type="Ensembl" id="ENSDARP00000126938"/>
    </source>
</evidence>
<protein>
    <recommendedName>
        <fullName evidence="4">Distal membrane-arm assembly complex protein 2</fullName>
    </recommendedName>
    <alternativeName>
        <fullName evidence="5">ATP synthase subunit s-like protein</fullName>
    </alternativeName>
</protein>
<reference evidence="7" key="2">
    <citation type="submission" date="2013-05" db="UniProtKB">
        <authorList>
            <consortium name="Ensembl"/>
        </authorList>
    </citation>
    <scope>IDENTIFICATION</scope>
    <source>
        <strain evidence="7">Tuebingen</strain>
    </source>
</reference>
<dbReference type="RefSeq" id="XP_002666586.1">
    <property type="nucleotide sequence ID" value="XM_002666540.4"/>
</dbReference>
<dbReference type="eggNOG" id="KOG3864">
    <property type="taxonomic scope" value="Eukaryota"/>
</dbReference>
<keyword evidence="8" id="KW-1185">Reference proteome</keyword>
<dbReference type="RefSeq" id="NP_001373217.1">
    <property type="nucleotide sequence ID" value="NM_001386288.1"/>
</dbReference>
<dbReference type="SMR" id="R4GEM5"/>
<dbReference type="InterPro" id="IPR032675">
    <property type="entry name" value="LRR_dom_sf"/>
</dbReference>
<evidence type="ECO:0000256" key="5">
    <source>
        <dbReference type="ARBA" id="ARBA00076566"/>
    </source>
</evidence>
<dbReference type="HOGENOM" id="CLU_072474_0_0_1"/>
<dbReference type="ZFIN" id="ZDB-GENE-121214-335">
    <property type="gene designation" value="dmac2"/>
</dbReference>
<reference evidence="10" key="4">
    <citation type="submission" date="2023-09" db="UniProtKB">
        <authorList>
            <consortium name="RefSeq"/>
        </authorList>
    </citation>
    <scope>IDENTIFICATION</scope>
    <source>
        <strain evidence="9 10">Tuebingen</strain>
    </source>
</reference>
<evidence type="ECO:0000313" key="10">
    <source>
        <dbReference type="RefSeq" id="XP_002666586.1"/>
    </source>
</evidence>
<dbReference type="OrthoDB" id="1708588at2759"/>
<dbReference type="GO" id="GO:0031146">
    <property type="term" value="P:SCF-dependent proteasomal ubiquitin-dependent protein catabolic process"/>
    <property type="evidence" value="ECO:0000318"/>
    <property type="project" value="GO_Central"/>
</dbReference>
<evidence type="ECO:0000256" key="1">
    <source>
        <dbReference type="ARBA" id="ARBA00006901"/>
    </source>
</evidence>
<dbReference type="PaxDb" id="7955-ENSDARP00000126938"/>
<feature type="compositionally biased region" description="Polar residues" evidence="6">
    <location>
        <begin position="250"/>
        <end position="259"/>
    </location>
</feature>
<evidence type="ECO:0000256" key="6">
    <source>
        <dbReference type="SAM" id="MobiDB-lite"/>
    </source>
</evidence>
<dbReference type="OMA" id="GFRFAGQ"/>
<dbReference type="KEGG" id="dre:100331141"/>
<sequence length="259" mass="29405">MAAPLVRHAMRRCLAHNCAVTVRRGLRSGATPSVFTRLLLKLDHYFYDVESFLYLKEWWKTKVVKFQNKYFGYVQKRYGAQIGAAYYILAIKGSFRFAGQSQWFRPDSTGMFSFMRSPHGQIEEVDLSGTLINLNGLGNLISQNKLKTLSLRGCPEVDDWFLARLHVFRDSLVELDLSDCTHVTVGGLAALQNLRKLKRLDISGLPRLQCPGLVRILLEEMLPHCQVIGVESEQGMIQPERQEPTDIDDASTQSGLRRS</sequence>
<evidence type="ECO:0000313" key="8">
    <source>
        <dbReference type="Proteomes" id="UP000000437"/>
    </source>
</evidence>
<dbReference type="SUPFAM" id="SSF52047">
    <property type="entry name" value="RNI-like"/>
    <property type="match status" value="1"/>
</dbReference>
<accession>R4GEM5</accession>
<dbReference type="EMBL" id="CU694757">
    <property type="status" value="NOT_ANNOTATED_CDS"/>
    <property type="molecule type" value="Genomic_DNA"/>
</dbReference>
<reference evidence="9" key="3">
    <citation type="journal article" date="2016" name="BMC Genomics">
        <title>Gene evolution and gene expression after whole genome duplication in fish: the PhyloFish database.</title>
        <authorList>
            <person name="Pasquier J."/>
            <person name="Cabau C."/>
            <person name="Nguyen T."/>
            <person name="Jouanno E."/>
            <person name="Severac D."/>
            <person name="Braasch I."/>
            <person name="Journot L."/>
            <person name="Pontarotti P."/>
            <person name="Klopp C."/>
            <person name="Postlethwait J.H."/>
            <person name="Guiguen Y."/>
            <person name="Bobe J."/>
        </authorList>
    </citation>
    <scope>NUCLEOTIDE SEQUENCE</scope>
    <source>
        <strain evidence="9">Tuebingen</strain>
    </source>
</reference>
<dbReference type="Bgee" id="ENSDARG00000096597">
    <property type="expression patterns" value="Expressed in mature ovarian follicle and 25 other cell types or tissues"/>
</dbReference>
<evidence type="ECO:0000256" key="4">
    <source>
        <dbReference type="ARBA" id="ARBA00072316"/>
    </source>
</evidence>